<protein>
    <submittedName>
        <fullName evidence="1">Uncharacterized protein</fullName>
    </submittedName>
</protein>
<gene>
    <name evidence="1" type="ORF">HNR42_001566</name>
</gene>
<dbReference type="EMBL" id="JACHHG010000005">
    <property type="protein sequence ID" value="MBB6098141.1"/>
    <property type="molecule type" value="Genomic_DNA"/>
</dbReference>
<name>A0A841HX86_9DEIO</name>
<reference evidence="1 2" key="1">
    <citation type="submission" date="2020-08" db="EMBL/GenBank/DDBJ databases">
        <title>Genomic Encyclopedia of Type Strains, Phase IV (KMG-IV): sequencing the most valuable type-strain genomes for metagenomic binning, comparative biology and taxonomic classification.</title>
        <authorList>
            <person name="Goeker M."/>
        </authorList>
    </citation>
    <scope>NUCLEOTIDE SEQUENCE [LARGE SCALE GENOMIC DNA]</scope>
    <source>
        <strain evidence="1 2">DSM 21458</strain>
    </source>
</reference>
<accession>A0A841HX86</accession>
<dbReference type="RefSeq" id="WP_183986277.1">
    <property type="nucleotide sequence ID" value="NZ_JACHHG010000005.1"/>
</dbReference>
<keyword evidence="2" id="KW-1185">Reference proteome</keyword>
<comment type="caution">
    <text evidence="1">The sequence shown here is derived from an EMBL/GenBank/DDBJ whole genome shotgun (WGS) entry which is preliminary data.</text>
</comment>
<organism evidence="1 2">
    <name type="scientific">Deinobacterium chartae</name>
    <dbReference type="NCBI Taxonomy" id="521158"/>
    <lineage>
        <taxon>Bacteria</taxon>
        <taxon>Thermotogati</taxon>
        <taxon>Deinococcota</taxon>
        <taxon>Deinococci</taxon>
        <taxon>Deinococcales</taxon>
        <taxon>Deinococcaceae</taxon>
        <taxon>Deinobacterium</taxon>
    </lineage>
</organism>
<dbReference type="AlphaFoldDB" id="A0A841HX86"/>
<dbReference type="Proteomes" id="UP000569951">
    <property type="component" value="Unassembled WGS sequence"/>
</dbReference>
<proteinExistence type="predicted"/>
<sequence>MRFAEDPLLRELAQQARELGLSPEEDTWPADAAHALLRSLLEGLVARGLLEGPLEVGCYAARRSAEN</sequence>
<evidence type="ECO:0000313" key="2">
    <source>
        <dbReference type="Proteomes" id="UP000569951"/>
    </source>
</evidence>
<evidence type="ECO:0000313" key="1">
    <source>
        <dbReference type="EMBL" id="MBB6098141.1"/>
    </source>
</evidence>